<evidence type="ECO:0000256" key="3">
    <source>
        <dbReference type="ARBA" id="ARBA00023015"/>
    </source>
</evidence>
<dbReference type="AlphaFoldDB" id="A0A8J5H5Z6"/>
<evidence type="ECO:0000313" key="10">
    <source>
        <dbReference type="EMBL" id="KAG6517259.1"/>
    </source>
</evidence>
<dbReference type="InterPro" id="IPR017930">
    <property type="entry name" value="Myb_dom"/>
</dbReference>
<dbReference type="PANTHER" id="PTHR47997">
    <property type="entry name" value="MYB DOMAIN PROTEIN 55"/>
    <property type="match status" value="1"/>
</dbReference>
<keyword evidence="6" id="KW-0539">Nucleus</keyword>
<feature type="compositionally biased region" description="Polar residues" evidence="7">
    <location>
        <begin position="226"/>
        <end position="237"/>
    </location>
</feature>
<feature type="domain" description="HTH myb-type" evidence="9">
    <location>
        <begin position="105"/>
        <end position="157"/>
    </location>
</feature>
<evidence type="ECO:0000313" key="11">
    <source>
        <dbReference type="Proteomes" id="UP000734854"/>
    </source>
</evidence>
<dbReference type="PANTHER" id="PTHR47997:SF75">
    <property type="entry name" value="MYB DOMAIN PROTEIN 55"/>
    <property type="match status" value="1"/>
</dbReference>
<dbReference type="PROSITE" id="PS50090">
    <property type="entry name" value="MYB_LIKE"/>
    <property type="match status" value="2"/>
</dbReference>
<evidence type="ECO:0000256" key="5">
    <source>
        <dbReference type="ARBA" id="ARBA00023163"/>
    </source>
</evidence>
<dbReference type="SUPFAM" id="SSF46689">
    <property type="entry name" value="Homeodomain-like"/>
    <property type="match status" value="1"/>
</dbReference>
<evidence type="ECO:0000259" key="8">
    <source>
        <dbReference type="PROSITE" id="PS50090"/>
    </source>
</evidence>
<dbReference type="InterPro" id="IPR001005">
    <property type="entry name" value="SANT/Myb"/>
</dbReference>
<evidence type="ECO:0000256" key="7">
    <source>
        <dbReference type="SAM" id="MobiDB-lite"/>
    </source>
</evidence>
<dbReference type="FunFam" id="1.10.10.60:FF:000158">
    <property type="entry name" value="MYB transcription factor"/>
    <property type="match status" value="1"/>
</dbReference>
<keyword evidence="11" id="KW-1185">Reference proteome</keyword>
<comment type="subcellular location">
    <subcellularLocation>
        <location evidence="1">Nucleus</location>
    </subcellularLocation>
</comment>
<protein>
    <submittedName>
        <fullName evidence="10">Uncharacterized protein</fullName>
    </submittedName>
</protein>
<dbReference type="GO" id="GO:0005634">
    <property type="term" value="C:nucleus"/>
    <property type="evidence" value="ECO:0007669"/>
    <property type="project" value="UniProtKB-SubCell"/>
</dbReference>
<organism evidence="10 11">
    <name type="scientific">Zingiber officinale</name>
    <name type="common">Ginger</name>
    <name type="synonym">Amomum zingiber</name>
    <dbReference type="NCBI Taxonomy" id="94328"/>
    <lineage>
        <taxon>Eukaryota</taxon>
        <taxon>Viridiplantae</taxon>
        <taxon>Streptophyta</taxon>
        <taxon>Embryophyta</taxon>
        <taxon>Tracheophyta</taxon>
        <taxon>Spermatophyta</taxon>
        <taxon>Magnoliopsida</taxon>
        <taxon>Liliopsida</taxon>
        <taxon>Zingiberales</taxon>
        <taxon>Zingiberaceae</taxon>
        <taxon>Zingiber</taxon>
    </lineage>
</organism>
<evidence type="ECO:0000256" key="2">
    <source>
        <dbReference type="ARBA" id="ARBA00022737"/>
    </source>
</evidence>
<feature type="domain" description="HTH myb-type" evidence="9">
    <location>
        <begin position="158"/>
        <end position="212"/>
    </location>
</feature>
<feature type="region of interest" description="Disordered" evidence="7">
    <location>
        <begin position="218"/>
        <end position="237"/>
    </location>
</feature>
<proteinExistence type="predicted"/>
<keyword evidence="5" id="KW-0804">Transcription</keyword>
<name>A0A8J5H5Z6_ZINOF</name>
<dbReference type="Proteomes" id="UP000734854">
    <property type="component" value="Unassembled WGS sequence"/>
</dbReference>
<evidence type="ECO:0000256" key="6">
    <source>
        <dbReference type="ARBA" id="ARBA00023242"/>
    </source>
</evidence>
<keyword evidence="2" id="KW-0677">Repeat</keyword>
<dbReference type="PROSITE" id="PS51294">
    <property type="entry name" value="HTH_MYB"/>
    <property type="match status" value="2"/>
</dbReference>
<gene>
    <name evidence="10" type="ORF">ZIOFF_020639</name>
</gene>
<dbReference type="GO" id="GO:0000976">
    <property type="term" value="F:transcription cis-regulatory region binding"/>
    <property type="evidence" value="ECO:0007669"/>
    <property type="project" value="UniProtKB-ARBA"/>
</dbReference>
<dbReference type="InterPro" id="IPR009057">
    <property type="entry name" value="Homeodomain-like_sf"/>
</dbReference>
<dbReference type="Gene3D" id="1.10.10.60">
    <property type="entry name" value="Homeodomain-like"/>
    <property type="match status" value="2"/>
</dbReference>
<dbReference type="SMART" id="SM00717">
    <property type="entry name" value="SANT"/>
    <property type="match status" value="2"/>
</dbReference>
<accession>A0A8J5H5Z6</accession>
<dbReference type="Pfam" id="PF00249">
    <property type="entry name" value="Myb_DNA-binding"/>
    <property type="match status" value="2"/>
</dbReference>
<keyword evidence="4" id="KW-0238">DNA-binding</keyword>
<evidence type="ECO:0000259" key="9">
    <source>
        <dbReference type="PROSITE" id="PS51294"/>
    </source>
</evidence>
<evidence type="ECO:0000256" key="4">
    <source>
        <dbReference type="ARBA" id="ARBA00023125"/>
    </source>
</evidence>
<dbReference type="CDD" id="cd00167">
    <property type="entry name" value="SANT"/>
    <property type="match status" value="2"/>
</dbReference>
<evidence type="ECO:0000256" key="1">
    <source>
        <dbReference type="ARBA" id="ARBA00004123"/>
    </source>
</evidence>
<feature type="domain" description="Myb-like" evidence="8">
    <location>
        <begin position="105"/>
        <end position="157"/>
    </location>
</feature>
<dbReference type="InterPro" id="IPR051953">
    <property type="entry name" value="Plant_SW-associated_TFs"/>
</dbReference>
<sequence>MREGQNHCTVSIFYANLLTRGTAIDGGFTDQDQLCVYYIVQLSDDSISRVFVARLKDREVKKHYLKGNKLVKHTFHMSRHIGQSSVQALLHSHTLAMGRHPCCHEQKLRKGLWSPDEDAKLTEHVIKYGHGCWSSVPKLAGLQRCGKSCRLRWINYLRPDLKRGMFSAEDEELIVELHAALGNKWSQIAARLPGRTDNEIKNYWNSFLRKKLRQSGIDPNTHKPFDNSNSASSLVSDRQSSEREFVPTMAKAFFLDQVLPEAYSFPSTPHPNMSTSIDDVMRVCHSISSSSMSSSNSFSFDSGILTWPDMLLYKDESEELRWPENLEGTFSFSGSIQAPLCDIRTDLLSSVLSNCTDS</sequence>
<reference evidence="10 11" key="1">
    <citation type="submission" date="2020-08" db="EMBL/GenBank/DDBJ databases">
        <title>Plant Genome Project.</title>
        <authorList>
            <person name="Zhang R.-G."/>
        </authorList>
    </citation>
    <scope>NUCLEOTIDE SEQUENCE [LARGE SCALE GENOMIC DNA]</scope>
    <source>
        <tissue evidence="10">Rhizome</tissue>
    </source>
</reference>
<keyword evidence="3" id="KW-0805">Transcription regulation</keyword>
<comment type="caution">
    <text evidence="10">The sequence shown here is derived from an EMBL/GenBank/DDBJ whole genome shotgun (WGS) entry which is preliminary data.</text>
</comment>
<feature type="domain" description="Myb-like" evidence="8">
    <location>
        <begin position="158"/>
        <end position="208"/>
    </location>
</feature>
<dbReference type="EMBL" id="JACMSC010000006">
    <property type="protein sequence ID" value="KAG6517259.1"/>
    <property type="molecule type" value="Genomic_DNA"/>
</dbReference>
<dbReference type="FunFam" id="1.10.10.60:FF:000394">
    <property type="entry name" value="MYB transcription factor"/>
    <property type="match status" value="1"/>
</dbReference>